<name>A0A175JEW1_ENTHI</name>
<dbReference type="VEuPathDB" id="AmoebaDB:KM1_016290"/>
<dbReference type="VEuPathDB" id="AmoebaDB:EHI8A_041260"/>
<sequence>MQFISLDYQKNKIHLNFQKMIDTFELMNQMINQMQQKIFVLEQQIKEKEKNDQIIKNELNHFKLLLQENIQYKSKEQENIQSNLTTPKESLNQTLITSDLTTPQIPTKEDIIKEEGSDTTTNLSQSPLLTNVKNKCFICGEVLDSAQFSSHFLHHQQSITPQPVTCFAKPLIPISSINPNIKPSHQNASNSSCQLTPIVLSPQTSSKFPCPLCDVNLRTNDLLIKHIEAAHYKLLK</sequence>
<feature type="domain" description="C2H2-type" evidence="1">
    <location>
        <begin position="210"/>
        <end position="231"/>
    </location>
</feature>
<proteinExistence type="predicted"/>
<evidence type="ECO:0000259" key="1">
    <source>
        <dbReference type="PROSITE" id="PS00028"/>
    </source>
</evidence>
<dbReference type="VEuPathDB" id="AmoebaDB:EHI_049340"/>
<organism evidence="2 3">
    <name type="scientific">Entamoeba histolytica</name>
    <dbReference type="NCBI Taxonomy" id="5759"/>
    <lineage>
        <taxon>Eukaryota</taxon>
        <taxon>Amoebozoa</taxon>
        <taxon>Evosea</taxon>
        <taxon>Archamoebae</taxon>
        <taxon>Mastigamoebida</taxon>
        <taxon>Entamoebidae</taxon>
        <taxon>Entamoeba</taxon>
    </lineage>
</organism>
<evidence type="ECO:0000313" key="3">
    <source>
        <dbReference type="Proteomes" id="UP000078387"/>
    </source>
</evidence>
<evidence type="ECO:0000313" key="2">
    <source>
        <dbReference type="EMBL" id="GAT92220.1"/>
    </source>
</evidence>
<dbReference type="AlphaFoldDB" id="A0A175JEW1"/>
<gene>
    <name evidence="2" type="ORF">CL6EHI_049340</name>
</gene>
<dbReference type="PROSITE" id="PS00028">
    <property type="entry name" value="ZINC_FINGER_C2H2_1"/>
    <property type="match status" value="1"/>
</dbReference>
<dbReference type="VEuPathDB" id="AmoebaDB:EHI7A_042720"/>
<dbReference type="Proteomes" id="UP000078387">
    <property type="component" value="Unassembled WGS sequence"/>
</dbReference>
<dbReference type="EMBL" id="BDEQ01000001">
    <property type="protein sequence ID" value="GAT92220.1"/>
    <property type="molecule type" value="Genomic_DNA"/>
</dbReference>
<comment type="caution">
    <text evidence="2">The sequence shown here is derived from an EMBL/GenBank/DDBJ whole genome shotgun (WGS) entry which is preliminary data.</text>
</comment>
<protein>
    <recommendedName>
        <fullName evidence="1">C2H2-type domain-containing protein</fullName>
    </recommendedName>
</protein>
<dbReference type="InterPro" id="IPR013087">
    <property type="entry name" value="Znf_C2H2_type"/>
</dbReference>
<accession>A0A175JEW1</accession>
<reference evidence="2 3" key="1">
    <citation type="submission" date="2016-05" db="EMBL/GenBank/DDBJ databases">
        <title>First whole genome sequencing of Entamoeba histolytica HM1:IMSS-clone-6.</title>
        <authorList>
            <person name="Mukherjee Avik.K."/>
            <person name="Izumyama S."/>
            <person name="Nakada-Tsukui K."/>
            <person name="Nozaki T."/>
        </authorList>
    </citation>
    <scope>NUCLEOTIDE SEQUENCE [LARGE SCALE GENOMIC DNA]</scope>
    <source>
        <strain evidence="2 3">HM1:IMSS clone 6</strain>
    </source>
</reference>